<evidence type="ECO:0000313" key="3">
    <source>
        <dbReference type="Proteomes" id="UP000568877"/>
    </source>
</evidence>
<dbReference type="Proteomes" id="UP000568877">
    <property type="component" value="Unassembled WGS sequence"/>
</dbReference>
<organism evidence="2 3">
    <name type="scientific">Candidatus Hakubella thermalkaliphila</name>
    <dbReference type="NCBI Taxonomy" id="2754717"/>
    <lineage>
        <taxon>Bacteria</taxon>
        <taxon>Bacillati</taxon>
        <taxon>Actinomycetota</taxon>
        <taxon>Actinomycetota incertae sedis</taxon>
        <taxon>Candidatus Hakubellales</taxon>
        <taxon>Candidatus Hakubellaceae</taxon>
        <taxon>Candidatus Hakubella</taxon>
    </lineage>
</organism>
<feature type="region of interest" description="Disordered" evidence="1">
    <location>
        <begin position="1"/>
        <end position="22"/>
    </location>
</feature>
<evidence type="ECO:0000313" key="2">
    <source>
        <dbReference type="EMBL" id="GFP33989.1"/>
    </source>
</evidence>
<proteinExistence type="predicted"/>
<sequence>STYEPINPTNQPTNQTDQIDETDEIDQTDQINQMEKTQNVRRGQLFCSHVYRNHSLLPFVITEIYFMISLTFS</sequence>
<feature type="compositionally biased region" description="Polar residues" evidence="1">
    <location>
        <begin position="1"/>
        <end position="17"/>
    </location>
</feature>
<accession>A0A6V8PN54</accession>
<evidence type="ECO:0000256" key="1">
    <source>
        <dbReference type="SAM" id="MobiDB-lite"/>
    </source>
</evidence>
<reference evidence="2 3" key="1">
    <citation type="journal article" date="2020" name="Front. Microbiol.">
        <title>Single-cell genomics of novel Actinobacteria with the Wood-Ljungdahl pathway discovered in a serpentinizing system.</title>
        <authorList>
            <person name="Merino N."/>
            <person name="Kawai M."/>
            <person name="Boyd E.S."/>
            <person name="Colman D.R."/>
            <person name="McGlynn S.E."/>
            <person name="Nealson K.H."/>
            <person name="Kurokawa K."/>
            <person name="Hongoh Y."/>
        </authorList>
    </citation>
    <scope>NUCLEOTIDE SEQUENCE [LARGE SCALE GENOMIC DNA]</scope>
    <source>
        <strain evidence="2 3">S42</strain>
    </source>
</reference>
<dbReference type="AlphaFoldDB" id="A0A6V8PN54"/>
<name>A0A6V8PN54_9ACTN</name>
<comment type="caution">
    <text evidence="2">The sequence shown here is derived from an EMBL/GenBank/DDBJ whole genome shotgun (WGS) entry which is preliminary data.</text>
</comment>
<feature type="non-terminal residue" evidence="2">
    <location>
        <position position="1"/>
    </location>
</feature>
<gene>
    <name evidence="2" type="ORF">HKBW3S42_02329</name>
</gene>
<protein>
    <submittedName>
        <fullName evidence="2">Uncharacterized protein</fullName>
    </submittedName>
</protein>
<dbReference type="EMBL" id="BLSA01000865">
    <property type="protein sequence ID" value="GFP33989.1"/>
    <property type="molecule type" value="Genomic_DNA"/>
</dbReference>